<keyword evidence="12" id="KW-1185">Reference proteome</keyword>
<evidence type="ECO:0000256" key="2">
    <source>
        <dbReference type="ARBA" id="ARBA00006188"/>
    </source>
</evidence>
<dbReference type="Pfam" id="PF00723">
    <property type="entry name" value="Glyco_hydro_15"/>
    <property type="match status" value="1"/>
</dbReference>
<dbReference type="GO" id="GO:0004339">
    <property type="term" value="F:glucan 1,4-alpha-glucosidase activity"/>
    <property type="evidence" value="ECO:0007669"/>
    <property type="project" value="UniProtKB-EC"/>
</dbReference>
<dbReference type="PANTHER" id="PTHR31616">
    <property type="entry name" value="TREHALASE"/>
    <property type="match status" value="1"/>
</dbReference>
<keyword evidence="7" id="KW-0624">Polysaccharide degradation</keyword>
<dbReference type="OrthoDB" id="6123450at2759"/>
<evidence type="ECO:0000313" key="12">
    <source>
        <dbReference type="Proteomes" id="UP000449547"/>
    </source>
</evidence>
<sequence length="457" mass="51339">MRWFPLAVVAAFQQPLRMPLDEWAVEQSRHCVDGILANIGKDAGVPPGVVVASPSKRHPDYFYQWTRDSALVMSTLLDIAAADKHYRDVVVKAVGDYVDNQYKLQRLDTLSGTFSGNRSGLGEPKYYVNNTAFNQSWGRPQSDGPALRVVTIARYLDVIGDKKGHKIYEDVVRYDLEYVLEHWQQPGFDLWEEIEGLHFYTALVQSRAIEVGIQLASRFGDKKLLAKLEEATPKIISFIKNTFPRRGVIIETPEEYKKGNRRSIDVAVVLASLHTHGANSSVPFDVDNILITNSLGLLVEQMRAEYDINKKSKGVAIGRYTEDIYDGYETSQGNPWFLATAGVAEAIYRVIIKHHEQDTAISFESTDWLARFTDNTSLKPGTREYSTFAEALFGYADSFLDVIRIHSGEDGSLSEQFNRHNGFMQGAPNLTWSYAAVWSAIQARSKAQTVLKSVAKL</sequence>
<accession>A0A642UX34</accession>
<dbReference type="AlphaFoldDB" id="A0A642UX34"/>
<dbReference type="Proteomes" id="UP000449547">
    <property type="component" value="Unassembled WGS sequence"/>
</dbReference>
<evidence type="ECO:0000256" key="6">
    <source>
        <dbReference type="ARBA" id="ARBA00023295"/>
    </source>
</evidence>
<evidence type="ECO:0000259" key="10">
    <source>
        <dbReference type="Pfam" id="PF00723"/>
    </source>
</evidence>
<dbReference type="InterPro" id="IPR011613">
    <property type="entry name" value="GH15-like"/>
</dbReference>
<organism evidence="11 12">
    <name type="scientific">Diutina rugosa</name>
    <name type="common">Yeast</name>
    <name type="synonym">Candida rugosa</name>
    <dbReference type="NCBI Taxonomy" id="5481"/>
    <lineage>
        <taxon>Eukaryota</taxon>
        <taxon>Fungi</taxon>
        <taxon>Dikarya</taxon>
        <taxon>Ascomycota</taxon>
        <taxon>Saccharomycotina</taxon>
        <taxon>Pichiomycetes</taxon>
        <taxon>Debaryomycetaceae</taxon>
        <taxon>Diutina</taxon>
    </lineage>
</organism>
<comment type="catalytic activity">
    <reaction evidence="1">
        <text>Hydrolysis of terminal (1-&gt;4)-linked alpha-D-glucose residues successively from non-reducing ends of the chains with release of beta-D-glucose.</text>
        <dbReference type="EC" id="3.2.1.3"/>
    </reaction>
</comment>
<comment type="similarity">
    <text evidence="2">Belongs to the glycosyl hydrolase 15 family.</text>
</comment>
<keyword evidence="6" id="KW-0326">Glycosidase</keyword>
<proteinExistence type="inferred from homology"/>
<keyword evidence="5" id="KW-0119">Carbohydrate metabolism</keyword>
<feature type="domain" description="GH15-like" evidence="10">
    <location>
        <begin position="35"/>
        <end position="441"/>
    </location>
</feature>
<keyword evidence="4" id="KW-0378">Hydrolase</keyword>
<evidence type="ECO:0000256" key="8">
    <source>
        <dbReference type="ARBA" id="ARBA00033442"/>
    </source>
</evidence>
<reference evidence="11 12" key="1">
    <citation type="submission" date="2019-07" db="EMBL/GenBank/DDBJ databases">
        <title>Genome assembly of two rare yeast pathogens: Diutina rugosa and Trichomonascus ciferrii.</title>
        <authorList>
            <person name="Mixao V."/>
            <person name="Saus E."/>
            <person name="Hansen A."/>
            <person name="Lass-Flor C."/>
            <person name="Gabaldon T."/>
        </authorList>
    </citation>
    <scope>NUCLEOTIDE SEQUENCE [LARGE SCALE GENOMIC DNA]</scope>
    <source>
        <strain evidence="11 12">CBS 613</strain>
    </source>
</reference>
<comment type="caution">
    <text evidence="11">The sequence shown here is derived from an EMBL/GenBank/DDBJ whole genome shotgun (WGS) entry which is preliminary data.</text>
</comment>
<dbReference type="SUPFAM" id="SSF48208">
    <property type="entry name" value="Six-hairpin glycosidases"/>
    <property type="match status" value="1"/>
</dbReference>
<evidence type="ECO:0000256" key="4">
    <source>
        <dbReference type="ARBA" id="ARBA00022801"/>
    </source>
</evidence>
<dbReference type="GO" id="GO:0000324">
    <property type="term" value="C:fungal-type vacuole"/>
    <property type="evidence" value="ECO:0007669"/>
    <property type="project" value="TreeGrafter"/>
</dbReference>
<evidence type="ECO:0000256" key="3">
    <source>
        <dbReference type="ARBA" id="ARBA00012593"/>
    </source>
</evidence>
<dbReference type="EC" id="3.2.1.3" evidence="3"/>
<protein>
    <recommendedName>
        <fullName evidence="3">glucan 1,4-alpha-glucosidase</fullName>
        <ecNumber evidence="3">3.2.1.3</ecNumber>
    </recommendedName>
    <alternativeName>
        <fullName evidence="9">1,4-alpha-D-glucan glucohydrolase</fullName>
    </alternativeName>
    <alternativeName>
        <fullName evidence="8">Glucan 1,4-alpha-glucosidase</fullName>
    </alternativeName>
</protein>
<dbReference type="InterPro" id="IPR008928">
    <property type="entry name" value="6-hairpin_glycosidase_sf"/>
</dbReference>
<evidence type="ECO:0000313" key="11">
    <source>
        <dbReference type="EMBL" id="KAA8907061.1"/>
    </source>
</evidence>
<dbReference type="InterPro" id="IPR000165">
    <property type="entry name" value="Glucoamylase"/>
</dbReference>
<dbReference type="InterPro" id="IPR012341">
    <property type="entry name" value="6hp_glycosidase-like_sf"/>
</dbReference>
<gene>
    <name evidence="11" type="ORF">DIURU_000745</name>
</gene>
<name>A0A642UX34_DIURU</name>
<dbReference type="RefSeq" id="XP_034014412.1">
    <property type="nucleotide sequence ID" value="XM_034159027.1"/>
</dbReference>
<dbReference type="PRINTS" id="PR00736">
    <property type="entry name" value="GLHYDRLASE15"/>
</dbReference>
<dbReference type="OMA" id="SHFWNQS"/>
<dbReference type="GO" id="GO:0000272">
    <property type="term" value="P:polysaccharide catabolic process"/>
    <property type="evidence" value="ECO:0007669"/>
    <property type="project" value="UniProtKB-KW"/>
</dbReference>
<dbReference type="EMBL" id="SWFT01000027">
    <property type="protein sequence ID" value="KAA8907061.1"/>
    <property type="molecule type" value="Genomic_DNA"/>
</dbReference>
<dbReference type="VEuPathDB" id="FungiDB:DIURU_000745"/>
<evidence type="ECO:0000256" key="5">
    <source>
        <dbReference type="ARBA" id="ARBA00023277"/>
    </source>
</evidence>
<dbReference type="PANTHER" id="PTHR31616:SF9">
    <property type="entry name" value="GLUCOAMYLASE, INTRACELLULAR SPORULATION-SPECIFIC"/>
    <property type="match status" value="1"/>
</dbReference>
<evidence type="ECO:0000256" key="9">
    <source>
        <dbReference type="ARBA" id="ARBA00033473"/>
    </source>
</evidence>
<dbReference type="GeneID" id="54779398"/>
<dbReference type="Gene3D" id="1.50.10.10">
    <property type="match status" value="1"/>
</dbReference>
<evidence type="ECO:0000256" key="1">
    <source>
        <dbReference type="ARBA" id="ARBA00001863"/>
    </source>
</evidence>
<evidence type="ECO:0000256" key="7">
    <source>
        <dbReference type="ARBA" id="ARBA00023326"/>
    </source>
</evidence>